<keyword evidence="1" id="KW-1133">Transmembrane helix</keyword>
<protein>
    <submittedName>
        <fullName evidence="2">DUF599 family protein</fullName>
    </submittedName>
</protein>
<gene>
    <name evidence="2" type="ORF">H0A36_10620</name>
</gene>
<dbReference type="InterPro" id="IPR006747">
    <property type="entry name" value="DUF599"/>
</dbReference>
<feature type="transmembrane region" description="Helical" evidence="1">
    <location>
        <begin position="70"/>
        <end position="91"/>
    </location>
</feature>
<feature type="transmembrane region" description="Helical" evidence="1">
    <location>
        <begin position="112"/>
        <end position="132"/>
    </location>
</feature>
<sequence>MVGQWLDVLAVGWFFCSWTGYSWFAWHYGKVTPCLASVLHLYREDWMRRVLTRENLIADTSIIANLERNVSFFASTAILIVAGLVTTLAATDEAIGFLSNMPLVSSTSLQLWEYKILIMIIIFVYAFFSFTWSLRQYNFSSVLIGSAPRQDENDVSEPERDSFAIRSARVLSMAGNQFNYGLRSFYFGLATLAWFITPWLYMVATTIVVLVLYQREFQSSVLKTMLYTEK</sequence>
<comment type="caution">
    <text evidence="2">The sequence shown here is derived from an EMBL/GenBank/DDBJ whole genome shotgun (WGS) entry which is preliminary data.</text>
</comment>
<organism evidence="2 3">
    <name type="scientific">Spartinivicinus marinus</name>
    <dbReference type="NCBI Taxonomy" id="2994442"/>
    <lineage>
        <taxon>Bacteria</taxon>
        <taxon>Pseudomonadati</taxon>
        <taxon>Pseudomonadota</taxon>
        <taxon>Gammaproteobacteria</taxon>
        <taxon>Oceanospirillales</taxon>
        <taxon>Zooshikellaceae</taxon>
        <taxon>Spartinivicinus</taxon>
    </lineage>
</organism>
<dbReference type="Pfam" id="PF04654">
    <property type="entry name" value="DUF599"/>
    <property type="match status" value="1"/>
</dbReference>
<reference evidence="2 3" key="1">
    <citation type="submission" date="2020-07" db="EMBL/GenBank/DDBJ databases">
        <title>Endozoicomonas sp. nov., isolated from sediment.</title>
        <authorList>
            <person name="Gu T."/>
        </authorList>
    </citation>
    <scope>NUCLEOTIDE SEQUENCE [LARGE SCALE GENOMIC DNA]</scope>
    <source>
        <strain evidence="2 3">SM1973</strain>
    </source>
</reference>
<keyword evidence="1" id="KW-0812">Transmembrane</keyword>
<dbReference type="RefSeq" id="WP_180568492.1">
    <property type="nucleotide sequence ID" value="NZ_JACCKB010000014.1"/>
</dbReference>
<feature type="transmembrane region" description="Helical" evidence="1">
    <location>
        <begin position="185"/>
        <end position="213"/>
    </location>
</feature>
<dbReference type="EMBL" id="JACCKB010000014">
    <property type="protein sequence ID" value="NYZ66463.1"/>
    <property type="molecule type" value="Genomic_DNA"/>
</dbReference>
<proteinExistence type="predicted"/>
<keyword evidence="1" id="KW-0472">Membrane</keyword>
<dbReference type="PANTHER" id="PTHR31881">
    <property type="match status" value="1"/>
</dbReference>
<name>A0A853HZ48_9GAMM</name>
<evidence type="ECO:0000313" key="2">
    <source>
        <dbReference type="EMBL" id="NYZ66463.1"/>
    </source>
</evidence>
<evidence type="ECO:0000256" key="1">
    <source>
        <dbReference type="SAM" id="Phobius"/>
    </source>
</evidence>
<dbReference type="Proteomes" id="UP000569732">
    <property type="component" value="Unassembled WGS sequence"/>
</dbReference>
<dbReference type="PANTHER" id="PTHR31881:SF6">
    <property type="entry name" value="OS09G0494600 PROTEIN"/>
    <property type="match status" value="1"/>
</dbReference>
<keyword evidence="3" id="KW-1185">Reference proteome</keyword>
<dbReference type="AlphaFoldDB" id="A0A853HZ48"/>
<evidence type="ECO:0000313" key="3">
    <source>
        <dbReference type="Proteomes" id="UP000569732"/>
    </source>
</evidence>
<accession>A0A853HZ48</accession>